<proteinExistence type="predicted"/>
<dbReference type="AlphaFoldDB" id="A0A9P7DMJ6"/>
<dbReference type="EMBL" id="JABBWE010000013">
    <property type="protein sequence ID" value="KAG1798498.1"/>
    <property type="molecule type" value="Genomic_DNA"/>
</dbReference>
<dbReference type="OrthoDB" id="429813at2759"/>
<sequence length="177" mass="19580">MTGKFVQRSRFRFHPASVRQAGVVSWTPPHAVSNTILDVAFVQEKPPIAMNLVHPRPVACRTVMQAIADALVERKVTSYPLPLVPFSKWLEKLESNAKDLSKERILAIKLLNSMRPIAQSDIVTRASGEMGVEVAGMALCVTAVAERVSPTMRELKSLSSADVGQWVDYWMSAGMFQ</sequence>
<name>A0A9P7DMJ6_9AGAM</name>
<dbReference type="GeneID" id="64598704"/>
<dbReference type="Proteomes" id="UP000719766">
    <property type="component" value="Unassembled WGS sequence"/>
</dbReference>
<accession>A0A9P7DMJ6</accession>
<protein>
    <submittedName>
        <fullName evidence="1">Uncharacterized protein</fullName>
    </submittedName>
</protein>
<reference evidence="1" key="1">
    <citation type="journal article" date="2020" name="New Phytol.">
        <title>Comparative genomics reveals dynamic genome evolution in host specialist ectomycorrhizal fungi.</title>
        <authorList>
            <person name="Lofgren L.A."/>
            <person name="Nguyen N.H."/>
            <person name="Vilgalys R."/>
            <person name="Ruytinx J."/>
            <person name="Liao H.L."/>
            <person name="Branco S."/>
            <person name="Kuo A."/>
            <person name="LaButti K."/>
            <person name="Lipzen A."/>
            <person name="Andreopoulos W."/>
            <person name="Pangilinan J."/>
            <person name="Riley R."/>
            <person name="Hundley H."/>
            <person name="Na H."/>
            <person name="Barry K."/>
            <person name="Grigoriev I.V."/>
            <person name="Stajich J.E."/>
            <person name="Kennedy P.G."/>
        </authorList>
    </citation>
    <scope>NUCLEOTIDE SEQUENCE</scope>
    <source>
        <strain evidence="1">S12</strain>
    </source>
</reference>
<gene>
    <name evidence="1" type="ORF">HD556DRAFT_1430829</name>
</gene>
<keyword evidence="2" id="KW-1185">Reference proteome</keyword>
<organism evidence="1 2">
    <name type="scientific">Suillus plorans</name>
    <dbReference type="NCBI Taxonomy" id="116603"/>
    <lineage>
        <taxon>Eukaryota</taxon>
        <taxon>Fungi</taxon>
        <taxon>Dikarya</taxon>
        <taxon>Basidiomycota</taxon>
        <taxon>Agaricomycotina</taxon>
        <taxon>Agaricomycetes</taxon>
        <taxon>Agaricomycetidae</taxon>
        <taxon>Boletales</taxon>
        <taxon>Suillineae</taxon>
        <taxon>Suillaceae</taxon>
        <taxon>Suillus</taxon>
    </lineage>
</organism>
<dbReference type="RefSeq" id="XP_041163184.1">
    <property type="nucleotide sequence ID" value="XM_041304940.1"/>
</dbReference>
<evidence type="ECO:0000313" key="2">
    <source>
        <dbReference type="Proteomes" id="UP000719766"/>
    </source>
</evidence>
<evidence type="ECO:0000313" key="1">
    <source>
        <dbReference type="EMBL" id="KAG1798498.1"/>
    </source>
</evidence>
<dbReference type="Gene3D" id="3.40.50.720">
    <property type="entry name" value="NAD(P)-binding Rossmann-like Domain"/>
    <property type="match status" value="1"/>
</dbReference>
<comment type="caution">
    <text evidence="1">The sequence shown here is derived from an EMBL/GenBank/DDBJ whole genome shotgun (WGS) entry which is preliminary data.</text>
</comment>